<dbReference type="InterPro" id="IPR001362">
    <property type="entry name" value="Glyco_hydro_32"/>
</dbReference>
<organism evidence="9 10">
    <name type="scientific">Cryobacterium lactosi</name>
    <dbReference type="NCBI Taxonomy" id="1259202"/>
    <lineage>
        <taxon>Bacteria</taxon>
        <taxon>Bacillati</taxon>
        <taxon>Actinomycetota</taxon>
        <taxon>Actinomycetes</taxon>
        <taxon>Micrococcales</taxon>
        <taxon>Microbacteriaceae</taxon>
        <taxon>Cryobacterium</taxon>
    </lineage>
</organism>
<evidence type="ECO:0000259" key="7">
    <source>
        <dbReference type="Pfam" id="PF00251"/>
    </source>
</evidence>
<sequence length="563" mass="60860">MESSPATAGTPIGQNDGKKRRGRLIVIASVVVLVVAGALTWALLARPSAQPPVTSSQAPAPTPQPTDARQFERPADWSDYRPAFHLTPAQNWMNDPQRPFLLDGVWHYYYLYNADYPNGNGTEWYHVTSTDLVHWKDEGVAIEKYGNGLGDIETGSTVIDVDNTAGFGAGAVIAIMTQQADGIQRQSLFYSTDDGYTFTSYEANPVMENPGTTDFRDPKVIWDAANQGWVMVLAEGAKVGFYTSPDLTEWTYVSSFERDDLGTLECPDLFQMSVDGDPANTRWVLAASAHGSKYDKTTGLAYWTGDWNGTSFTPDSEAPRWLDDGADFYAAVTWDDPRDSAEERLASRYAIGWLNNWGYAGDLPTTDWNGGMFSAVRSIRLADLDGAATLVSQPVDALTGLGGEATTAETIVLPPGDSDALPQPETGSYRLQVTLSPDEAGPAREVRVKVKDGGGHFVTVGYDFALQQVFIARDADAAAATMPELYRAVRRASSPLRDGAVDLDIFVDYASVEVFADGGRQTLSSLAFGEPGANGIRVESVDGSTVVRSLTLTPLAVAAPERQ</sequence>
<gene>
    <name evidence="9" type="ORF">E3T61_21320</name>
</gene>
<dbReference type="SMART" id="SM00640">
    <property type="entry name" value="Glyco_32"/>
    <property type="match status" value="1"/>
</dbReference>
<dbReference type="GO" id="GO:0005737">
    <property type="term" value="C:cytoplasm"/>
    <property type="evidence" value="ECO:0007669"/>
    <property type="project" value="TreeGrafter"/>
</dbReference>
<dbReference type="InterPro" id="IPR013189">
    <property type="entry name" value="Glyco_hydro_32_C"/>
</dbReference>
<dbReference type="Gene3D" id="2.60.120.560">
    <property type="entry name" value="Exo-inulinase, domain 1"/>
    <property type="match status" value="1"/>
</dbReference>
<proteinExistence type="inferred from homology"/>
<comment type="similarity">
    <text evidence="1 4">Belongs to the glycosyl hydrolase 32 family.</text>
</comment>
<dbReference type="Pfam" id="PF00251">
    <property type="entry name" value="Glyco_hydro_32N"/>
    <property type="match status" value="1"/>
</dbReference>
<dbReference type="Gene3D" id="2.115.10.20">
    <property type="entry name" value="Glycosyl hydrolase domain, family 43"/>
    <property type="match status" value="1"/>
</dbReference>
<keyword evidence="3 4" id="KW-0326">Glycosidase</keyword>
<keyword evidence="10" id="KW-1185">Reference proteome</keyword>
<dbReference type="OrthoDB" id="9776657at2"/>
<keyword evidence="6" id="KW-0472">Membrane</keyword>
<evidence type="ECO:0000256" key="5">
    <source>
        <dbReference type="SAM" id="MobiDB-lite"/>
    </source>
</evidence>
<dbReference type="InterPro" id="IPR013320">
    <property type="entry name" value="ConA-like_dom_sf"/>
</dbReference>
<dbReference type="Pfam" id="PF08244">
    <property type="entry name" value="Glyco_hydro_32C"/>
    <property type="match status" value="1"/>
</dbReference>
<protein>
    <submittedName>
        <fullName evidence="9">Glycoside hydrolase family 32 protein</fullName>
    </submittedName>
</protein>
<keyword evidence="2 4" id="KW-0378">Hydrolase</keyword>
<dbReference type="EMBL" id="SOHM01000050">
    <property type="protein sequence ID" value="TFD83338.1"/>
    <property type="molecule type" value="Genomic_DNA"/>
</dbReference>
<dbReference type="InterPro" id="IPR013148">
    <property type="entry name" value="Glyco_hydro_32_N"/>
</dbReference>
<feature type="domain" description="Glycosyl hydrolase family 32 C-terminal" evidence="8">
    <location>
        <begin position="420"/>
        <end position="552"/>
    </location>
</feature>
<dbReference type="CDD" id="cd18622">
    <property type="entry name" value="GH32_Inu-like"/>
    <property type="match status" value="1"/>
</dbReference>
<evidence type="ECO:0000256" key="1">
    <source>
        <dbReference type="ARBA" id="ARBA00009902"/>
    </source>
</evidence>
<evidence type="ECO:0000313" key="9">
    <source>
        <dbReference type="EMBL" id="TFD83338.1"/>
    </source>
</evidence>
<evidence type="ECO:0000256" key="2">
    <source>
        <dbReference type="ARBA" id="ARBA00022801"/>
    </source>
</evidence>
<dbReference type="AlphaFoldDB" id="A0A4R9BG73"/>
<evidence type="ECO:0000259" key="8">
    <source>
        <dbReference type="Pfam" id="PF08244"/>
    </source>
</evidence>
<dbReference type="RefSeq" id="WP_134642831.1">
    <property type="nucleotide sequence ID" value="NZ_SOHM01000050.1"/>
</dbReference>
<keyword evidence="6" id="KW-1133">Transmembrane helix</keyword>
<dbReference type="GO" id="GO:0005987">
    <property type="term" value="P:sucrose catabolic process"/>
    <property type="evidence" value="ECO:0007669"/>
    <property type="project" value="TreeGrafter"/>
</dbReference>
<dbReference type="Proteomes" id="UP000298468">
    <property type="component" value="Unassembled WGS sequence"/>
</dbReference>
<dbReference type="InterPro" id="IPR023296">
    <property type="entry name" value="Glyco_hydro_beta-prop_sf"/>
</dbReference>
<evidence type="ECO:0000256" key="3">
    <source>
        <dbReference type="ARBA" id="ARBA00023295"/>
    </source>
</evidence>
<dbReference type="PANTHER" id="PTHR42800">
    <property type="entry name" value="EXOINULINASE INUD (AFU_ORTHOLOGUE AFUA_5G00480)"/>
    <property type="match status" value="1"/>
</dbReference>
<dbReference type="PANTHER" id="PTHR42800:SF1">
    <property type="entry name" value="EXOINULINASE INUD (AFU_ORTHOLOGUE AFUA_5G00480)"/>
    <property type="match status" value="1"/>
</dbReference>
<dbReference type="SUPFAM" id="SSF75005">
    <property type="entry name" value="Arabinanase/levansucrase/invertase"/>
    <property type="match status" value="1"/>
</dbReference>
<accession>A0A4R9BG73</accession>
<evidence type="ECO:0000313" key="10">
    <source>
        <dbReference type="Proteomes" id="UP000298468"/>
    </source>
</evidence>
<feature type="domain" description="Glycosyl hydrolase family 32 N-terminal" evidence="7">
    <location>
        <begin position="85"/>
        <end position="394"/>
    </location>
</feature>
<keyword evidence="6" id="KW-0812">Transmembrane</keyword>
<dbReference type="GO" id="GO:0004575">
    <property type="term" value="F:sucrose alpha-glucosidase activity"/>
    <property type="evidence" value="ECO:0007669"/>
    <property type="project" value="TreeGrafter"/>
</dbReference>
<feature type="transmembrane region" description="Helical" evidence="6">
    <location>
        <begin position="24"/>
        <end position="44"/>
    </location>
</feature>
<dbReference type="SUPFAM" id="SSF49899">
    <property type="entry name" value="Concanavalin A-like lectins/glucanases"/>
    <property type="match status" value="1"/>
</dbReference>
<comment type="caution">
    <text evidence="9">The sequence shown here is derived from an EMBL/GenBank/DDBJ whole genome shotgun (WGS) entry which is preliminary data.</text>
</comment>
<evidence type="ECO:0000256" key="6">
    <source>
        <dbReference type="SAM" id="Phobius"/>
    </source>
</evidence>
<feature type="region of interest" description="Disordered" evidence="5">
    <location>
        <begin position="49"/>
        <end position="70"/>
    </location>
</feature>
<evidence type="ECO:0000256" key="4">
    <source>
        <dbReference type="RuleBase" id="RU362110"/>
    </source>
</evidence>
<reference evidence="9 10" key="1">
    <citation type="submission" date="2019-03" db="EMBL/GenBank/DDBJ databases">
        <title>Genomics of glacier-inhabiting Cryobacterium strains.</title>
        <authorList>
            <person name="Liu Q."/>
            <person name="Xin Y.-H."/>
        </authorList>
    </citation>
    <scope>NUCLEOTIDE SEQUENCE [LARGE SCALE GENOMIC DNA]</scope>
    <source>
        <strain evidence="9 10">Sr59</strain>
    </source>
</reference>
<name>A0A4R9BG73_9MICO</name>